<dbReference type="InterPro" id="IPR003347">
    <property type="entry name" value="JmjC_dom"/>
</dbReference>
<dbReference type="PANTHER" id="PTHR12461">
    <property type="entry name" value="HYPOXIA-INDUCIBLE FACTOR 1 ALPHA INHIBITOR-RELATED"/>
    <property type="match status" value="1"/>
</dbReference>
<feature type="non-terminal residue" evidence="2">
    <location>
        <position position="1"/>
    </location>
</feature>
<gene>
    <name evidence="2" type="ORF">PCOR1329_LOCUS82446</name>
</gene>
<protein>
    <recommendedName>
        <fullName evidence="1">JmjC domain-containing protein</fullName>
    </recommendedName>
</protein>
<feature type="domain" description="JmjC" evidence="1">
    <location>
        <begin position="146"/>
        <end position="308"/>
    </location>
</feature>
<dbReference type="PANTHER" id="PTHR12461:SF105">
    <property type="entry name" value="HYPOXIA-INDUCIBLE FACTOR 1-ALPHA INHIBITOR"/>
    <property type="match status" value="1"/>
</dbReference>
<dbReference type="Gene3D" id="2.60.120.650">
    <property type="entry name" value="Cupin"/>
    <property type="match status" value="1"/>
</dbReference>
<name>A0ABN9Y9T6_9DINO</name>
<dbReference type="SUPFAM" id="SSF51197">
    <property type="entry name" value="Clavaminate synthase-like"/>
    <property type="match status" value="1"/>
</dbReference>
<keyword evidence="3" id="KW-1185">Reference proteome</keyword>
<accession>A0ABN9Y9T6</accession>
<proteinExistence type="predicted"/>
<sequence length="319" mass="33815">PEPSGRGVAALPRGRARQGPRLGALVRRNEPFVLRGHLGRESLEAWSPEAVRRLAGDVELEVRSAGFAAAAGGASIFHDPADLRGGGADSGRHRVNVTVSGLFQNLSRLAAVSKEMVDGASADACGAGSAELPGGTALYGAQIDVDDRRIPQLAQIVPPLDAELAAALGPASPTAASTVYIGAARPRSKLHYDSRENLLCLVHGGHKEVLLVDPLVAAAVLYVNQTEHGNASPVSLFELRERGGEPPQEFPLARYAVPSAVTVRAGDCLYIPIYWFHEVLGSAEVTISLNWWRQPDPGKKDILGRLLCGSRHKRAAMTC</sequence>
<comment type="caution">
    <text evidence="2">The sequence shown here is derived from an EMBL/GenBank/DDBJ whole genome shotgun (WGS) entry which is preliminary data.</text>
</comment>
<evidence type="ECO:0000259" key="1">
    <source>
        <dbReference type="PROSITE" id="PS51184"/>
    </source>
</evidence>
<dbReference type="Pfam" id="PF13621">
    <property type="entry name" value="Cupin_8"/>
    <property type="match status" value="1"/>
</dbReference>
<organism evidence="2 3">
    <name type="scientific">Prorocentrum cordatum</name>
    <dbReference type="NCBI Taxonomy" id="2364126"/>
    <lineage>
        <taxon>Eukaryota</taxon>
        <taxon>Sar</taxon>
        <taxon>Alveolata</taxon>
        <taxon>Dinophyceae</taxon>
        <taxon>Prorocentrales</taxon>
        <taxon>Prorocentraceae</taxon>
        <taxon>Prorocentrum</taxon>
    </lineage>
</organism>
<reference evidence="2" key="1">
    <citation type="submission" date="2023-10" db="EMBL/GenBank/DDBJ databases">
        <authorList>
            <person name="Chen Y."/>
            <person name="Shah S."/>
            <person name="Dougan E. K."/>
            <person name="Thang M."/>
            <person name="Chan C."/>
        </authorList>
    </citation>
    <scope>NUCLEOTIDE SEQUENCE [LARGE SCALE GENOMIC DNA]</scope>
</reference>
<dbReference type="InterPro" id="IPR041667">
    <property type="entry name" value="Cupin_8"/>
</dbReference>
<dbReference type="Proteomes" id="UP001189429">
    <property type="component" value="Unassembled WGS sequence"/>
</dbReference>
<dbReference type="PROSITE" id="PS51184">
    <property type="entry name" value="JMJC"/>
    <property type="match status" value="1"/>
</dbReference>
<evidence type="ECO:0000313" key="2">
    <source>
        <dbReference type="EMBL" id="CAK0907438.1"/>
    </source>
</evidence>
<dbReference type="EMBL" id="CAUYUJ010021855">
    <property type="protein sequence ID" value="CAK0907438.1"/>
    <property type="molecule type" value="Genomic_DNA"/>
</dbReference>
<evidence type="ECO:0000313" key="3">
    <source>
        <dbReference type="Proteomes" id="UP001189429"/>
    </source>
</evidence>